<evidence type="ECO:0000256" key="1">
    <source>
        <dbReference type="SAM" id="Phobius"/>
    </source>
</evidence>
<dbReference type="AlphaFoldDB" id="A0A369BPL7"/>
<comment type="caution">
    <text evidence="2">The sequence shown here is derived from an EMBL/GenBank/DDBJ whole genome shotgun (WGS) entry which is preliminary data.</text>
</comment>
<organism evidence="2 3">
    <name type="scientific">Fontibacillus phaseoli</name>
    <dbReference type="NCBI Taxonomy" id="1416533"/>
    <lineage>
        <taxon>Bacteria</taxon>
        <taxon>Bacillati</taxon>
        <taxon>Bacillota</taxon>
        <taxon>Bacilli</taxon>
        <taxon>Bacillales</taxon>
        <taxon>Paenibacillaceae</taxon>
        <taxon>Fontibacillus</taxon>
    </lineage>
</organism>
<dbReference type="Proteomes" id="UP000253090">
    <property type="component" value="Unassembled WGS sequence"/>
</dbReference>
<accession>A0A369BPL7</accession>
<name>A0A369BPL7_9BACL</name>
<dbReference type="RefSeq" id="WP_181873013.1">
    <property type="nucleotide sequence ID" value="NZ_QPJW01000001.1"/>
</dbReference>
<keyword evidence="1" id="KW-0812">Transmembrane</keyword>
<reference evidence="2 3" key="1">
    <citation type="submission" date="2018-07" db="EMBL/GenBank/DDBJ databases">
        <title>Genomic Encyclopedia of Type Strains, Phase III (KMG-III): the genomes of soil and plant-associated and newly described type strains.</title>
        <authorList>
            <person name="Whitman W."/>
        </authorList>
    </citation>
    <scope>NUCLEOTIDE SEQUENCE [LARGE SCALE GENOMIC DNA]</scope>
    <source>
        <strain evidence="2 3">CECT 8333</strain>
    </source>
</reference>
<evidence type="ECO:0000313" key="3">
    <source>
        <dbReference type="Proteomes" id="UP000253090"/>
    </source>
</evidence>
<keyword evidence="3" id="KW-1185">Reference proteome</keyword>
<dbReference type="EMBL" id="QPJW01000001">
    <property type="protein sequence ID" value="RCX23005.1"/>
    <property type="molecule type" value="Genomic_DNA"/>
</dbReference>
<protein>
    <submittedName>
        <fullName evidence="2">Uncharacterized protein</fullName>
    </submittedName>
</protein>
<proteinExistence type="predicted"/>
<feature type="transmembrane region" description="Helical" evidence="1">
    <location>
        <begin position="6"/>
        <end position="32"/>
    </location>
</feature>
<keyword evidence="1" id="KW-0472">Membrane</keyword>
<gene>
    <name evidence="2" type="ORF">DFP94_101596</name>
</gene>
<evidence type="ECO:0000313" key="2">
    <source>
        <dbReference type="EMBL" id="RCX23005.1"/>
    </source>
</evidence>
<sequence length="47" mass="5584">MIDYRWFIILCIIVSSLFTLAVIILTIFTLVFRARVIQKYDRGKPHV</sequence>
<keyword evidence="1" id="KW-1133">Transmembrane helix</keyword>